<dbReference type="GO" id="GO:0016513">
    <property type="term" value="C:core-binding factor complex"/>
    <property type="evidence" value="ECO:0007669"/>
    <property type="project" value="TreeGrafter"/>
</dbReference>
<dbReference type="PANTHER" id="PTHR10276">
    <property type="entry name" value="CORE-BINDING FACTOR, BETA SUBUNIT"/>
    <property type="match status" value="1"/>
</dbReference>
<evidence type="ECO:0000313" key="6">
    <source>
        <dbReference type="EMBL" id="KAH9528978.1"/>
    </source>
</evidence>
<reference evidence="6" key="1">
    <citation type="submission" date="2013-05" db="EMBL/GenBank/DDBJ databases">
        <authorList>
            <person name="Yim A.K.Y."/>
            <person name="Chan T.F."/>
            <person name="Ji K.M."/>
            <person name="Liu X.Y."/>
            <person name="Zhou J.W."/>
            <person name="Li R.Q."/>
            <person name="Yang K.Y."/>
            <person name="Li J."/>
            <person name="Li M."/>
            <person name="Law P.T.W."/>
            <person name="Wu Y.L."/>
            <person name="Cai Z.L."/>
            <person name="Qin H."/>
            <person name="Bao Y."/>
            <person name="Leung R.K.K."/>
            <person name="Ng P.K.S."/>
            <person name="Zou J."/>
            <person name="Zhong X.J."/>
            <person name="Ran P.X."/>
            <person name="Zhong N.S."/>
            <person name="Liu Z.G."/>
            <person name="Tsui S.K.W."/>
        </authorList>
    </citation>
    <scope>NUCLEOTIDE SEQUENCE</scope>
    <source>
        <strain evidence="6">Derf</strain>
        <tissue evidence="6">Whole organism</tissue>
    </source>
</reference>
<evidence type="ECO:0008006" key="8">
    <source>
        <dbReference type="Google" id="ProtNLM"/>
    </source>
</evidence>
<name>A0A922IGT4_DERFA</name>
<protein>
    <recommendedName>
        <fullName evidence="8">Protein big brother-like</fullName>
    </recommendedName>
</protein>
<evidence type="ECO:0000313" key="7">
    <source>
        <dbReference type="Proteomes" id="UP000790347"/>
    </source>
</evidence>
<dbReference type="PANTHER" id="PTHR10276:SF3">
    <property type="entry name" value="CORE-BINDING FACTOR SUBUNIT BETA"/>
    <property type="match status" value="1"/>
</dbReference>
<evidence type="ECO:0000256" key="1">
    <source>
        <dbReference type="ARBA" id="ARBA00004123"/>
    </source>
</evidence>
<reference evidence="6" key="2">
    <citation type="journal article" date="2022" name="Res Sq">
        <title>Comparative Genomics Reveals Insights into the Divergent Evolution of Astigmatic Mites and Household Pest Adaptations.</title>
        <authorList>
            <person name="Xiong Q."/>
            <person name="Wan A.T.-Y."/>
            <person name="Liu X.-Y."/>
            <person name="Fung C.S.-H."/>
            <person name="Xiao X."/>
            <person name="Malainual N."/>
            <person name="Hou J."/>
            <person name="Wang L."/>
            <person name="Wang M."/>
            <person name="Yang K."/>
            <person name="Cui Y."/>
            <person name="Leung E."/>
            <person name="Nong W."/>
            <person name="Shin S.-K."/>
            <person name="Au S."/>
            <person name="Jeong K.Y."/>
            <person name="Chew F.T."/>
            <person name="Hui J."/>
            <person name="Leung T.F."/>
            <person name="Tungtrongchitr A."/>
            <person name="Zhong N."/>
            <person name="Liu Z."/>
            <person name="Tsui S."/>
        </authorList>
    </citation>
    <scope>NUCLEOTIDE SEQUENCE</scope>
    <source>
        <strain evidence="6">Derf</strain>
        <tissue evidence="6">Whole organism</tissue>
    </source>
</reference>
<comment type="subcellular location">
    <subcellularLocation>
        <location evidence="1">Nucleus</location>
    </subcellularLocation>
</comment>
<accession>A0A922IGT4</accession>
<dbReference type="GO" id="GO:0035206">
    <property type="term" value="P:regulation of hemocyte proliferation"/>
    <property type="evidence" value="ECO:0007669"/>
    <property type="project" value="UniProtKB-ARBA"/>
</dbReference>
<keyword evidence="2" id="KW-0539">Nucleus</keyword>
<evidence type="ECO:0000256" key="5">
    <source>
        <dbReference type="SAM" id="MobiDB-lite"/>
    </source>
</evidence>
<dbReference type="Gene3D" id="2.40.250.10">
    <property type="entry name" value="Core binding factor, beta subunit"/>
    <property type="match status" value="1"/>
</dbReference>
<dbReference type="Pfam" id="PF02312">
    <property type="entry name" value="CBF_beta"/>
    <property type="match status" value="1"/>
</dbReference>
<dbReference type="GO" id="GO:0043565">
    <property type="term" value="F:sequence-specific DNA binding"/>
    <property type="evidence" value="ECO:0007669"/>
    <property type="project" value="TreeGrafter"/>
</dbReference>
<comment type="function">
    <text evidence="4">Regulates the DNA-binding properties of Runt.</text>
</comment>
<comment type="caution">
    <text evidence="6">The sequence shown here is derived from an EMBL/GenBank/DDBJ whole genome shotgun (WGS) entry which is preliminary data.</text>
</comment>
<keyword evidence="7" id="KW-1185">Reference proteome</keyword>
<dbReference type="GO" id="GO:0003713">
    <property type="term" value="F:transcription coactivator activity"/>
    <property type="evidence" value="ECO:0007669"/>
    <property type="project" value="InterPro"/>
</dbReference>
<dbReference type="EMBL" id="ASGP02000001">
    <property type="protein sequence ID" value="KAH9528978.1"/>
    <property type="molecule type" value="Genomic_DNA"/>
</dbReference>
<dbReference type="AlphaFoldDB" id="A0A922IGT4"/>
<dbReference type="FunFam" id="2.40.250.10:FF:000001">
    <property type="entry name" value="Core-binding factor subunit beta"/>
    <property type="match status" value="1"/>
</dbReference>
<evidence type="ECO:0000256" key="4">
    <source>
        <dbReference type="ARBA" id="ARBA00057581"/>
    </source>
</evidence>
<dbReference type="SUPFAM" id="SSF50723">
    <property type="entry name" value="Core binding factor beta, CBF"/>
    <property type="match status" value="1"/>
</dbReference>
<sequence>MLPFETPTIFEQLPRFIFQMPRVVTDQKAKFENDELFRKLSRESEIRYTGYRDRPLEERQIRFINGCREGHTDIAFVSTGTNLQLLFNPLANAFTGTDYCDFDKEKGKVHIRSSMIIDGVCIRWRGYIDLERLDGVGCLEYDEDRGRIEDAILRQQIEQYKLRMREFEERQRLYKLAQAEHQKKNNSNTNNANSNNNNNTAAAAMITTATTTMTTTATATITSTATTTLATTTTPANLSKGELRKYHIENILSGNMSNHNNNNHHHAGNHGHPNHNHHNHRNHHHHNHSENHHHHHPHRHHHQATVKKH</sequence>
<comment type="similarity">
    <text evidence="3">Belongs to the CBF-beta family.</text>
</comment>
<dbReference type="GO" id="GO:0006357">
    <property type="term" value="P:regulation of transcription by RNA polymerase II"/>
    <property type="evidence" value="ECO:0007669"/>
    <property type="project" value="TreeGrafter"/>
</dbReference>
<feature type="compositionally biased region" description="Basic residues" evidence="5">
    <location>
        <begin position="262"/>
        <end position="309"/>
    </location>
</feature>
<gene>
    <name evidence="6" type="ORF">DERF_002889</name>
</gene>
<evidence type="ECO:0000256" key="2">
    <source>
        <dbReference type="ARBA" id="ARBA00023242"/>
    </source>
</evidence>
<dbReference type="InterPro" id="IPR036552">
    <property type="entry name" value="CBF_bsu_sf"/>
</dbReference>
<dbReference type="InterPro" id="IPR003417">
    <property type="entry name" value="CBF_beta"/>
</dbReference>
<organism evidence="6 7">
    <name type="scientific">Dermatophagoides farinae</name>
    <name type="common">American house dust mite</name>
    <dbReference type="NCBI Taxonomy" id="6954"/>
    <lineage>
        <taxon>Eukaryota</taxon>
        <taxon>Metazoa</taxon>
        <taxon>Ecdysozoa</taxon>
        <taxon>Arthropoda</taxon>
        <taxon>Chelicerata</taxon>
        <taxon>Arachnida</taxon>
        <taxon>Acari</taxon>
        <taxon>Acariformes</taxon>
        <taxon>Sarcoptiformes</taxon>
        <taxon>Astigmata</taxon>
        <taxon>Psoroptidia</taxon>
        <taxon>Analgoidea</taxon>
        <taxon>Pyroglyphidae</taxon>
        <taxon>Dermatophagoidinae</taxon>
        <taxon>Dermatophagoides</taxon>
    </lineage>
</organism>
<dbReference type="Proteomes" id="UP000790347">
    <property type="component" value="Unassembled WGS sequence"/>
</dbReference>
<feature type="region of interest" description="Disordered" evidence="5">
    <location>
        <begin position="253"/>
        <end position="309"/>
    </location>
</feature>
<proteinExistence type="inferred from homology"/>
<evidence type="ECO:0000256" key="3">
    <source>
        <dbReference type="ARBA" id="ARBA00025734"/>
    </source>
</evidence>